<evidence type="ECO:0000256" key="2">
    <source>
        <dbReference type="ARBA" id="ARBA00023015"/>
    </source>
</evidence>
<dbReference type="InterPro" id="IPR003958">
    <property type="entry name" value="CBFA_NFYB_domain"/>
</dbReference>
<reference evidence="5" key="1">
    <citation type="submission" date="2022-12" db="EMBL/GenBank/DDBJ databases">
        <title>Draft genome assemblies for two species of Escallonia (Escalloniales).</title>
        <authorList>
            <person name="Chanderbali A."/>
            <person name="Dervinis C."/>
            <person name="Anghel I."/>
            <person name="Soltis D."/>
            <person name="Soltis P."/>
            <person name="Zapata F."/>
        </authorList>
    </citation>
    <scope>NUCLEOTIDE SEQUENCE</scope>
    <source>
        <strain evidence="5">UCBG92.1500</strain>
        <tissue evidence="5">Leaf</tissue>
    </source>
</reference>
<dbReference type="GO" id="GO:0001228">
    <property type="term" value="F:DNA-binding transcription activator activity, RNA polymerase II-specific"/>
    <property type="evidence" value="ECO:0007669"/>
    <property type="project" value="InterPro"/>
</dbReference>
<evidence type="ECO:0000256" key="1">
    <source>
        <dbReference type="ARBA" id="ARBA00009053"/>
    </source>
</evidence>
<dbReference type="Pfam" id="PF00808">
    <property type="entry name" value="CBFD_NFYB_HMF"/>
    <property type="match status" value="1"/>
</dbReference>
<dbReference type="GO" id="GO:0000978">
    <property type="term" value="F:RNA polymerase II cis-regulatory region sequence-specific DNA binding"/>
    <property type="evidence" value="ECO:0007669"/>
    <property type="project" value="TreeGrafter"/>
</dbReference>
<dbReference type="GO" id="GO:0016602">
    <property type="term" value="C:CCAAT-binding factor complex"/>
    <property type="evidence" value="ECO:0007669"/>
    <property type="project" value="InterPro"/>
</dbReference>
<dbReference type="Proteomes" id="UP001187471">
    <property type="component" value="Unassembled WGS sequence"/>
</dbReference>
<keyword evidence="2" id="KW-0805">Transcription regulation</keyword>
<evidence type="ECO:0000313" key="6">
    <source>
        <dbReference type="Proteomes" id="UP001187471"/>
    </source>
</evidence>
<organism evidence="5 6">
    <name type="scientific">Escallonia rubra</name>
    <dbReference type="NCBI Taxonomy" id="112253"/>
    <lineage>
        <taxon>Eukaryota</taxon>
        <taxon>Viridiplantae</taxon>
        <taxon>Streptophyta</taxon>
        <taxon>Embryophyta</taxon>
        <taxon>Tracheophyta</taxon>
        <taxon>Spermatophyta</taxon>
        <taxon>Magnoliopsida</taxon>
        <taxon>eudicotyledons</taxon>
        <taxon>Gunneridae</taxon>
        <taxon>Pentapetalae</taxon>
        <taxon>asterids</taxon>
        <taxon>campanulids</taxon>
        <taxon>Escalloniales</taxon>
        <taxon>Escalloniaceae</taxon>
        <taxon>Escallonia</taxon>
    </lineage>
</organism>
<dbReference type="InterPro" id="IPR009072">
    <property type="entry name" value="Histone-fold"/>
</dbReference>
<dbReference type="InterPro" id="IPR027113">
    <property type="entry name" value="Transc_fact_NFYB/HAP3"/>
</dbReference>
<keyword evidence="3" id="KW-0804">Transcription</keyword>
<keyword evidence="6" id="KW-1185">Reference proteome</keyword>
<accession>A0AA88R017</accession>
<dbReference type="CDD" id="cd22907">
    <property type="entry name" value="HFD_NFYB"/>
    <property type="match status" value="1"/>
</dbReference>
<dbReference type="Gene3D" id="1.10.20.10">
    <property type="entry name" value="Histone, subunit A"/>
    <property type="match status" value="1"/>
</dbReference>
<dbReference type="PANTHER" id="PTHR11064">
    <property type="entry name" value="CCAAT-BINDING TRANSCRIPTION FACTOR-RELATED"/>
    <property type="match status" value="1"/>
</dbReference>
<dbReference type="PRINTS" id="PR00615">
    <property type="entry name" value="CCAATSUBUNTA"/>
</dbReference>
<dbReference type="GO" id="GO:0046982">
    <property type="term" value="F:protein heterodimerization activity"/>
    <property type="evidence" value="ECO:0007669"/>
    <property type="project" value="InterPro"/>
</dbReference>
<name>A0AA88R017_9ASTE</name>
<dbReference type="EMBL" id="JAVXUO010002711">
    <property type="protein sequence ID" value="KAK2970451.1"/>
    <property type="molecule type" value="Genomic_DNA"/>
</dbReference>
<protein>
    <recommendedName>
        <fullName evidence="4">Transcription factor CBF/NF-Y/archaeal histone domain-containing protein</fullName>
    </recommendedName>
</protein>
<sequence>MHDFFLGLPLPAGIIINNNNDDDHKDSKEQRSAQGAACNEDQYVPITKLARIMRRVLPAHATISDVAKKSIQECVSEFINFITSEAIEKCQREHRKTLTAEDILYAMHALGFEMYVAPLTTYLNRLRQHGTEGTSVHSVPLVNRIEDINGQALIRLSLVPAHVNYGEPQPFPIGMGHQHQLGMWVFHPYVAAMKDFNGNPRDAHAGSSSSSGNAANAVANANALANYYPYYY</sequence>
<proteinExistence type="inferred from homology"/>
<feature type="domain" description="Transcription factor CBF/NF-Y/archaeal histone" evidence="4">
    <location>
        <begin position="44"/>
        <end position="107"/>
    </location>
</feature>
<comment type="caution">
    <text evidence="5">The sequence shown here is derived from an EMBL/GenBank/DDBJ whole genome shotgun (WGS) entry which is preliminary data.</text>
</comment>
<evidence type="ECO:0000256" key="3">
    <source>
        <dbReference type="ARBA" id="ARBA00023163"/>
    </source>
</evidence>
<dbReference type="PANTHER" id="PTHR11064:SF196">
    <property type="entry name" value="NUCLEAR TRANSCRIPTION FACTOR Y SUBUNIT B-6"/>
    <property type="match status" value="1"/>
</dbReference>
<comment type="similarity">
    <text evidence="1">Belongs to the NFYB/HAP3 subunit family.</text>
</comment>
<dbReference type="AlphaFoldDB" id="A0AA88R017"/>
<evidence type="ECO:0000313" key="5">
    <source>
        <dbReference type="EMBL" id="KAK2970451.1"/>
    </source>
</evidence>
<gene>
    <name evidence="5" type="ORF">RJ640_003660</name>
</gene>
<dbReference type="SUPFAM" id="SSF47113">
    <property type="entry name" value="Histone-fold"/>
    <property type="match status" value="1"/>
</dbReference>
<evidence type="ECO:0000259" key="4">
    <source>
        <dbReference type="Pfam" id="PF00808"/>
    </source>
</evidence>